<dbReference type="Gene3D" id="3.40.50.720">
    <property type="entry name" value="NAD(P)-binding Rossmann-like Domain"/>
    <property type="match status" value="1"/>
</dbReference>
<protein>
    <submittedName>
        <fullName evidence="2">Uncharacterized protein</fullName>
    </submittedName>
</protein>
<organism evidence="2 3">
    <name type="scientific">Lophiotrema nucula</name>
    <dbReference type="NCBI Taxonomy" id="690887"/>
    <lineage>
        <taxon>Eukaryota</taxon>
        <taxon>Fungi</taxon>
        <taxon>Dikarya</taxon>
        <taxon>Ascomycota</taxon>
        <taxon>Pezizomycotina</taxon>
        <taxon>Dothideomycetes</taxon>
        <taxon>Pleosporomycetidae</taxon>
        <taxon>Pleosporales</taxon>
        <taxon>Lophiotremataceae</taxon>
        <taxon>Lophiotrema</taxon>
    </lineage>
</organism>
<dbReference type="Proteomes" id="UP000799770">
    <property type="component" value="Unassembled WGS sequence"/>
</dbReference>
<sequence>MKGRECGGHGGGPGISLRSGKKEVGEGGIDVALLNASGISPSYEKSQEGWEMAVQVHVLSTALMAADLLPLLRQAGEKTDEPSHTQPYNLCEHHRTR</sequence>
<reference evidence="2" key="1">
    <citation type="journal article" date="2020" name="Stud. Mycol.">
        <title>101 Dothideomycetes genomes: a test case for predicting lifestyles and emergence of pathogens.</title>
        <authorList>
            <person name="Haridas S."/>
            <person name="Albert R."/>
            <person name="Binder M."/>
            <person name="Bloem J."/>
            <person name="Labutti K."/>
            <person name="Salamov A."/>
            <person name="Andreopoulos B."/>
            <person name="Baker S."/>
            <person name="Barry K."/>
            <person name="Bills G."/>
            <person name="Bluhm B."/>
            <person name="Cannon C."/>
            <person name="Castanera R."/>
            <person name="Culley D."/>
            <person name="Daum C."/>
            <person name="Ezra D."/>
            <person name="Gonzalez J."/>
            <person name="Henrissat B."/>
            <person name="Kuo A."/>
            <person name="Liang C."/>
            <person name="Lipzen A."/>
            <person name="Lutzoni F."/>
            <person name="Magnuson J."/>
            <person name="Mondo S."/>
            <person name="Nolan M."/>
            <person name="Ohm R."/>
            <person name="Pangilinan J."/>
            <person name="Park H.-J."/>
            <person name="Ramirez L."/>
            <person name="Alfaro M."/>
            <person name="Sun H."/>
            <person name="Tritt A."/>
            <person name="Yoshinaga Y."/>
            <person name="Zwiers L.-H."/>
            <person name="Turgeon B."/>
            <person name="Goodwin S."/>
            <person name="Spatafora J."/>
            <person name="Crous P."/>
            <person name="Grigoriev I."/>
        </authorList>
    </citation>
    <scope>NUCLEOTIDE SEQUENCE</scope>
    <source>
        <strain evidence="2">CBS 627.86</strain>
    </source>
</reference>
<gene>
    <name evidence="2" type="ORF">BDV96DRAFT_677288</name>
</gene>
<dbReference type="InterPro" id="IPR036291">
    <property type="entry name" value="NAD(P)-bd_dom_sf"/>
</dbReference>
<feature type="region of interest" description="Disordered" evidence="1">
    <location>
        <begin position="1"/>
        <end position="22"/>
    </location>
</feature>
<evidence type="ECO:0000313" key="2">
    <source>
        <dbReference type="EMBL" id="KAF2105607.1"/>
    </source>
</evidence>
<dbReference type="EMBL" id="ML977376">
    <property type="protein sequence ID" value="KAF2105607.1"/>
    <property type="molecule type" value="Genomic_DNA"/>
</dbReference>
<proteinExistence type="predicted"/>
<accession>A0A6A5YGY7</accession>
<evidence type="ECO:0000256" key="1">
    <source>
        <dbReference type="SAM" id="MobiDB-lite"/>
    </source>
</evidence>
<dbReference type="OrthoDB" id="542013at2759"/>
<evidence type="ECO:0000313" key="3">
    <source>
        <dbReference type="Proteomes" id="UP000799770"/>
    </source>
</evidence>
<dbReference type="AlphaFoldDB" id="A0A6A5YGY7"/>
<feature type="region of interest" description="Disordered" evidence="1">
    <location>
        <begin position="75"/>
        <end position="97"/>
    </location>
</feature>
<dbReference type="SUPFAM" id="SSF51735">
    <property type="entry name" value="NAD(P)-binding Rossmann-fold domains"/>
    <property type="match status" value="1"/>
</dbReference>
<name>A0A6A5YGY7_9PLEO</name>
<keyword evidence="3" id="KW-1185">Reference proteome</keyword>